<organism evidence="4 5">
    <name type="scientific">Streptococcus anginosus</name>
    <dbReference type="NCBI Taxonomy" id="1328"/>
    <lineage>
        <taxon>Bacteria</taxon>
        <taxon>Bacillati</taxon>
        <taxon>Bacillota</taxon>
        <taxon>Bacilli</taxon>
        <taxon>Lactobacillales</taxon>
        <taxon>Streptococcaceae</taxon>
        <taxon>Streptococcus</taxon>
        <taxon>Streptococcus anginosus group</taxon>
    </lineage>
</organism>
<evidence type="ECO:0000313" key="4">
    <source>
        <dbReference type="EMBL" id="RGT60226.1"/>
    </source>
</evidence>
<dbReference type="EMBL" id="JAPAIK010000119">
    <property type="protein sequence ID" value="MCW1073277.1"/>
    <property type="molecule type" value="Genomic_DNA"/>
</dbReference>
<keyword evidence="6" id="KW-1185">Reference proteome</keyword>
<dbReference type="AlphaFoldDB" id="A0A0P0N9W0"/>
<dbReference type="NCBIfam" id="TIGR04342">
    <property type="entry name" value="EXLDI"/>
    <property type="match status" value="1"/>
</dbReference>
<gene>
    <name evidence="4" type="ORF">DWX18_08145</name>
    <name evidence="1" type="ORF">OJ597_08905</name>
    <name evidence="2" type="ORF">OJ930_09765</name>
    <name evidence="3" type="ORF">SFH28_06095</name>
</gene>
<dbReference type="EMBL" id="QRWZ01000010">
    <property type="protein sequence ID" value="RGT60226.1"/>
    <property type="molecule type" value="Genomic_DNA"/>
</dbReference>
<evidence type="ECO:0000313" key="6">
    <source>
        <dbReference type="Proteomes" id="UP001526076"/>
    </source>
</evidence>
<name>A0A0P0N9W0_STRAP</name>
<sequence>MEYKEVECRLVDHGIREYKKFKGIKIYSNSRFSEDRKKIIYKTIYLTPKKNLVYYQREDLNYDSEWWLRKHKDLPFYHQQEADTVFKICQAFAELSSYLDKSTINKLEQKLAAGAFIETLNI</sequence>
<dbReference type="Proteomes" id="UP001526076">
    <property type="component" value="Unassembled WGS sequence"/>
</dbReference>
<dbReference type="EMBL" id="JAWWVP010000005">
    <property type="protein sequence ID" value="MDX5040428.1"/>
    <property type="molecule type" value="Genomic_DNA"/>
</dbReference>
<evidence type="ECO:0000313" key="1">
    <source>
        <dbReference type="EMBL" id="MCW1042541.1"/>
    </source>
</evidence>
<reference evidence="1 6" key="2">
    <citation type="submission" date="2022-10" db="EMBL/GenBank/DDBJ databases">
        <title>Comparative genomic study of S. anginosus.</title>
        <authorList>
            <person name="Prasad A."/>
            <person name="Ene A."/>
            <person name="Jablonska S."/>
            <person name="Du J."/>
            <person name="Wolfe A.J."/>
            <person name="Putonti C."/>
        </authorList>
    </citation>
    <scope>NUCLEOTIDE SEQUENCE [LARGE SCALE GENOMIC DNA]</scope>
    <source>
        <strain evidence="2">UMB6888</strain>
        <strain evidence="1 6">UMB9231</strain>
    </source>
</reference>
<proteinExistence type="predicted"/>
<dbReference type="InterPro" id="IPR027580">
    <property type="entry name" value="EXLDI"/>
</dbReference>
<dbReference type="Proteomes" id="UP000284046">
    <property type="component" value="Unassembled WGS sequence"/>
</dbReference>
<evidence type="ECO:0000313" key="5">
    <source>
        <dbReference type="Proteomes" id="UP000284046"/>
    </source>
</evidence>
<accession>A0A0P0N9W0</accession>
<dbReference type="EMBL" id="JAPAHU010000016">
    <property type="protein sequence ID" value="MCW1042541.1"/>
    <property type="molecule type" value="Genomic_DNA"/>
</dbReference>
<dbReference type="Proteomes" id="UP001208853">
    <property type="component" value="Unassembled WGS sequence"/>
</dbReference>
<evidence type="ECO:0000313" key="3">
    <source>
        <dbReference type="EMBL" id="MDX5040428.1"/>
    </source>
</evidence>
<dbReference type="eggNOG" id="ENOG50322R1">
    <property type="taxonomic scope" value="Bacteria"/>
</dbReference>
<protein>
    <submittedName>
        <fullName evidence="4">EXLDI protein</fullName>
    </submittedName>
</protein>
<reference evidence="3" key="3">
    <citation type="submission" date="2023-11" db="EMBL/GenBank/DDBJ databases">
        <title>Streptococcus anginosus urogential strains.</title>
        <authorList>
            <person name="Appleberry H."/>
            <person name="Garcia-Israel J."/>
            <person name="Wolfe A."/>
            <person name="Putonti C."/>
        </authorList>
    </citation>
    <scope>NUCLEOTIDE SEQUENCE</scope>
    <source>
        <strain evidence="3">UMB1758</strain>
    </source>
</reference>
<reference evidence="4 5" key="1">
    <citation type="submission" date="2018-08" db="EMBL/GenBank/DDBJ databases">
        <title>A genome reference for cultivated species of the human gut microbiota.</title>
        <authorList>
            <person name="Zou Y."/>
            <person name="Xue W."/>
            <person name="Luo G."/>
        </authorList>
    </citation>
    <scope>NUCLEOTIDE SEQUENCE [LARGE SCALE GENOMIC DNA]</scope>
    <source>
        <strain evidence="4 5">AF18-38</strain>
    </source>
</reference>
<comment type="caution">
    <text evidence="4">The sequence shown here is derived from an EMBL/GenBank/DDBJ whole genome shotgun (WGS) entry which is preliminary data.</text>
</comment>
<evidence type="ECO:0000313" key="2">
    <source>
        <dbReference type="EMBL" id="MCW1073277.1"/>
    </source>
</evidence>
<dbReference type="RefSeq" id="WP_004224594.1">
    <property type="nucleotide sequence ID" value="NZ_CP012805.1"/>
</dbReference>